<reference evidence="2" key="1">
    <citation type="journal article" date="2019" name="Int. J. Syst. Evol. Microbiol.">
        <title>The Global Catalogue of Microorganisms (GCM) 10K type strain sequencing project: providing services to taxonomists for standard genome sequencing and annotation.</title>
        <authorList>
            <consortium name="The Broad Institute Genomics Platform"/>
            <consortium name="The Broad Institute Genome Sequencing Center for Infectious Disease"/>
            <person name="Wu L."/>
            <person name="Ma J."/>
        </authorList>
    </citation>
    <scope>NUCLEOTIDE SEQUENCE [LARGE SCALE GENOMIC DNA]</scope>
    <source>
        <strain evidence="2">CCUG 52537</strain>
    </source>
</reference>
<dbReference type="SUPFAM" id="SSF46785">
    <property type="entry name" value="Winged helix' DNA-binding domain"/>
    <property type="match status" value="1"/>
</dbReference>
<proteinExistence type="predicted"/>
<keyword evidence="2" id="KW-1185">Reference proteome</keyword>
<name>A0ABW3C4I8_SPHXN</name>
<comment type="caution">
    <text evidence="1">The sequence shown here is derived from an EMBL/GenBank/DDBJ whole genome shotgun (WGS) entry which is preliminary data.</text>
</comment>
<accession>A0ABW3C4I8</accession>
<dbReference type="Pfam" id="PF11994">
    <property type="entry name" value="DUF3489"/>
    <property type="match status" value="1"/>
</dbReference>
<evidence type="ECO:0000313" key="1">
    <source>
        <dbReference type="EMBL" id="MFD0849400.1"/>
    </source>
</evidence>
<gene>
    <name evidence="1" type="ORF">ACFQ00_13770</name>
</gene>
<dbReference type="Proteomes" id="UP001597124">
    <property type="component" value="Unassembled WGS sequence"/>
</dbReference>
<sequence>MSSVRKVVAVTKTAAVQKMLRRTGGATLAEITGVTAWQPHSARAYLSGLRKRGELLRRDVRKDGTTCYRLGEAAA</sequence>
<evidence type="ECO:0000313" key="2">
    <source>
        <dbReference type="Proteomes" id="UP001597124"/>
    </source>
</evidence>
<dbReference type="InterPro" id="IPR021880">
    <property type="entry name" value="DUF3489"/>
</dbReference>
<organism evidence="1 2">
    <name type="scientific">Sphingosinicella xenopeptidilytica</name>
    <dbReference type="NCBI Taxonomy" id="364098"/>
    <lineage>
        <taxon>Bacteria</taxon>
        <taxon>Pseudomonadati</taxon>
        <taxon>Pseudomonadota</taxon>
        <taxon>Alphaproteobacteria</taxon>
        <taxon>Sphingomonadales</taxon>
        <taxon>Sphingosinicellaceae</taxon>
        <taxon>Sphingosinicella</taxon>
    </lineage>
</organism>
<dbReference type="InterPro" id="IPR036390">
    <property type="entry name" value="WH_DNA-bd_sf"/>
</dbReference>
<dbReference type="RefSeq" id="WP_381491895.1">
    <property type="nucleotide sequence ID" value="NZ_JBHTIK010000008.1"/>
</dbReference>
<protein>
    <submittedName>
        <fullName evidence="1">DUF3489 domain-containing protein</fullName>
    </submittedName>
</protein>
<dbReference type="EMBL" id="JBHTIK010000008">
    <property type="protein sequence ID" value="MFD0849400.1"/>
    <property type="molecule type" value="Genomic_DNA"/>
</dbReference>